<dbReference type="EMBL" id="CAXHTA020000007">
    <property type="protein sequence ID" value="CAL5222803.1"/>
    <property type="molecule type" value="Genomic_DNA"/>
</dbReference>
<organism evidence="1 2">
    <name type="scientific">Coccomyxa viridis</name>
    <dbReference type="NCBI Taxonomy" id="1274662"/>
    <lineage>
        <taxon>Eukaryota</taxon>
        <taxon>Viridiplantae</taxon>
        <taxon>Chlorophyta</taxon>
        <taxon>core chlorophytes</taxon>
        <taxon>Trebouxiophyceae</taxon>
        <taxon>Trebouxiophyceae incertae sedis</taxon>
        <taxon>Coccomyxaceae</taxon>
        <taxon>Coccomyxa</taxon>
    </lineage>
</organism>
<name>A0ABP1FS95_9CHLO</name>
<protein>
    <submittedName>
        <fullName evidence="1">G5220 protein</fullName>
    </submittedName>
</protein>
<dbReference type="InterPro" id="IPR020103">
    <property type="entry name" value="PsdUridine_synth_cat_dom_sf"/>
</dbReference>
<reference evidence="1 2" key="1">
    <citation type="submission" date="2024-06" db="EMBL/GenBank/DDBJ databases">
        <authorList>
            <person name="Kraege A."/>
            <person name="Thomma B."/>
        </authorList>
    </citation>
    <scope>NUCLEOTIDE SEQUENCE [LARGE SCALE GENOMIC DNA]</scope>
</reference>
<gene>
    <name evidence="1" type="primary">g5220</name>
    <name evidence="1" type="ORF">VP750_LOCUS4462</name>
</gene>
<evidence type="ECO:0000313" key="2">
    <source>
        <dbReference type="Proteomes" id="UP001497392"/>
    </source>
</evidence>
<keyword evidence="2" id="KW-1185">Reference proteome</keyword>
<sequence>MAAGAKVQTAGPSSRLSWQSVKNNVRAHTKTDQGERVVAICLSPIKAGDRFWSFKLAERHWNAHAFINIATLLNNDSTVDEGSGGVIKSAYVILATPQCMKVQRLDQPTGSPVMVAKSRPVLSALSAAFLYHEVKKTHLALICGRCGAPAAQRSKAGRTQRTTMTPAVRRSVMLMRRRARLMRPLVAAARAMTAARYSAREVWAGAGRSPRQQRS</sequence>
<dbReference type="SUPFAM" id="SSF55120">
    <property type="entry name" value="Pseudouridine synthase"/>
    <property type="match status" value="1"/>
</dbReference>
<dbReference type="Gene3D" id="3.30.2350.10">
    <property type="entry name" value="Pseudouridine synthase"/>
    <property type="match status" value="1"/>
</dbReference>
<comment type="caution">
    <text evidence="1">The sequence shown here is derived from an EMBL/GenBank/DDBJ whole genome shotgun (WGS) entry which is preliminary data.</text>
</comment>
<dbReference type="Proteomes" id="UP001497392">
    <property type="component" value="Unassembled WGS sequence"/>
</dbReference>
<evidence type="ECO:0000313" key="1">
    <source>
        <dbReference type="EMBL" id="CAL5222803.1"/>
    </source>
</evidence>
<accession>A0ABP1FS95</accession>
<proteinExistence type="predicted"/>